<dbReference type="CDD" id="cd04301">
    <property type="entry name" value="NAT_SF"/>
    <property type="match status" value="1"/>
</dbReference>
<evidence type="ECO:0000256" key="1">
    <source>
        <dbReference type="ARBA" id="ARBA00022679"/>
    </source>
</evidence>
<proteinExistence type="predicted"/>
<sequence>MSDVADEIVVGEADAALDQALSDGLDAVNEAATTGITAQRELTVSLRDERGVVGGVSGWTWGTCAGIGMVWLRDDARGTGLGARLMTAFEDQARERGCVQVLVSSFTFQAPGFYESLGYAEFARSEGLPVAGHADVHFRKDL</sequence>
<organism evidence="4 5">
    <name type="scientific">Nocardioides flavus</name>
    <name type="common">ex Wang et al. 2016</name>
    <dbReference type="NCBI Taxonomy" id="2058780"/>
    <lineage>
        <taxon>Bacteria</taxon>
        <taxon>Bacillati</taxon>
        <taxon>Actinomycetota</taxon>
        <taxon>Actinomycetes</taxon>
        <taxon>Propionibacteriales</taxon>
        <taxon>Nocardioidaceae</taxon>
        <taxon>Nocardioides</taxon>
    </lineage>
</organism>
<keyword evidence="2" id="KW-0012">Acyltransferase</keyword>
<dbReference type="Pfam" id="PF00583">
    <property type="entry name" value="Acetyltransf_1"/>
    <property type="match status" value="1"/>
</dbReference>
<reference evidence="5" key="1">
    <citation type="journal article" date="2019" name="Int. J. Syst. Evol. Microbiol.">
        <title>The Global Catalogue of Microorganisms (GCM) 10K type strain sequencing project: providing services to taxonomists for standard genome sequencing and annotation.</title>
        <authorList>
            <consortium name="The Broad Institute Genomics Platform"/>
            <consortium name="The Broad Institute Genome Sequencing Center for Infectious Disease"/>
            <person name="Wu L."/>
            <person name="Ma J."/>
        </authorList>
    </citation>
    <scope>NUCLEOTIDE SEQUENCE [LARGE SCALE GENOMIC DNA]</scope>
    <source>
        <strain evidence="5">CGMCC 1.12791</strain>
    </source>
</reference>
<dbReference type="PROSITE" id="PS51186">
    <property type="entry name" value="GNAT"/>
    <property type="match status" value="1"/>
</dbReference>
<gene>
    <name evidence="4" type="ORF">GCM10011376_20880</name>
</gene>
<dbReference type="InterPro" id="IPR050832">
    <property type="entry name" value="Bact_Acetyltransf"/>
</dbReference>
<comment type="caution">
    <text evidence="4">The sequence shown here is derived from an EMBL/GenBank/DDBJ whole genome shotgun (WGS) entry which is preliminary data.</text>
</comment>
<evidence type="ECO:0000256" key="2">
    <source>
        <dbReference type="ARBA" id="ARBA00023315"/>
    </source>
</evidence>
<evidence type="ECO:0000259" key="3">
    <source>
        <dbReference type="PROSITE" id="PS51186"/>
    </source>
</evidence>
<dbReference type="InterPro" id="IPR000182">
    <property type="entry name" value="GNAT_dom"/>
</dbReference>
<accession>A0ABQ3HKP1</accession>
<evidence type="ECO:0000313" key="5">
    <source>
        <dbReference type="Proteomes" id="UP000597341"/>
    </source>
</evidence>
<feature type="domain" description="N-acetyltransferase" evidence="3">
    <location>
        <begin position="1"/>
        <end position="142"/>
    </location>
</feature>
<dbReference type="Proteomes" id="UP000597341">
    <property type="component" value="Unassembled WGS sequence"/>
</dbReference>
<dbReference type="EMBL" id="BNAD01000005">
    <property type="protein sequence ID" value="GHE17478.1"/>
    <property type="molecule type" value="Genomic_DNA"/>
</dbReference>
<name>A0ABQ3HKP1_9ACTN</name>
<dbReference type="RefSeq" id="WP_191279427.1">
    <property type="nucleotide sequence ID" value="NZ_BNAD01000005.1"/>
</dbReference>
<evidence type="ECO:0000313" key="4">
    <source>
        <dbReference type="EMBL" id="GHE17478.1"/>
    </source>
</evidence>
<keyword evidence="5" id="KW-1185">Reference proteome</keyword>
<dbReference type="SUPFAM" id="SSF55729">
    <property type="entry name" value="Acyl-CoA N-acyltransferases (Nat)"/>
    <property type="match status" value="1"/>
</dbReference>
<keyword evidence="1" id="KW-0808">Transferase</keyword>
<dbReference type="InterPro" id="IPR016181">
    <property type="entry name" value="Acyl_CoA_acyltransferase"/>
</dbReference>
<dbReference type="PANTHER" id="PTHR43877">
    <property type="entry name" value="AMINOALKYLPHOSPHONATE N-ACETYLTRANSFERASE-RELATED-RELATED"/>
    <property type="match status" value="1"/>
</dbReference>
<protein>
    <submittedName>
        <fullName evidence="4">N-acetyltransferase</fullName>
    </submittedName>
</protein>
<dbReference type="Gene3D" id="3.40.630.30">
    <property type="match status" value="1"/>
</dbReference>